<evidence type="ECO:0000313" key="2">
    <source>
        <dbReference type="EMBL" id="QPC82804.1"/>
    </source>
</evidence>
<keyword evidence="3" id="KW-1185">Reference proteome</keyword>
<reference evidence="2 3" key="1">
    <citation type="submission" date="2020-02" db="EMBL/GenBank/DDBJ databases">
        <authorList>
            <person name="Zheng R.K."/>
            <person name="Sun C.M."/>
        </authorList>
    </citation>
    <scope>NUCLEOTIDE SEQUENCE [LARGE SCALE GENOMIC DNA]</scope>
    <source>
        <strain evidence="3">rifampicinis</strain>
    </source>
</reference>
<feature type="domain" description="Peptidase C-terminal archaeal/bacterial" evidence="1">
    <location>
        <begin position="569"/>
        <end position="637"/>
    </location>
</feature>
<evidence type="ECO:0000259" key="1">
    <source>
        <dbReference type="Pfam" id="PF04151"/>
    </source>
</evidence>
<accession>A0A7S8E9N4</accession>
<dbReference type="KEGG" id="pmet:G4Y79_00060"/>
<dbReference type="InterPro" id="IPR007280">
    <property type="entry name" value="Peptidase_C_arc/bac"/>
</dbReference>
<dbReference type="AlphaFoldDB" id="A0A7S8E9N4"/>
<dbReference type="Gene3D" id="2.60.120.380">
    <property type="match status" value="5"/>
</dbReference>
<evidence type="ECO:0000313" key="3">
    <source>
        <dbReference type="Proteomes" id="UP000594468"/>
    </source>
</evidence>
<dbReference type="Proteomes" id="UP000594468">
    <property type="component" value="Chromosome"/>
</dbReference>
<sequence length="653" mass="69634">MLTSARVTVIWRHHYLIHSLAKLPVCLMKNPLAKQYVSLLIGLYFMVACTPVSEPLPTLAILPTEAASISISVKPLPAWEIFSSSLSAGQIEHWQFTATAGDAIRVRVVPVGSVTLSLMNANGDVLSTGDEVALTVPADDTYTVEVQPSRSELTNYDIGLAYTDRPNPNLPTALPEVVGVPTPTPADNDLGSYQGELLPQAPINAELNGETPHIYTLRATEGDIMSIVLNAPGDPILRLFDPAAQLIAMDDNSGTGNAAHIRNVQFAQGGVYSVQVSLREAGPYELALIPGEQALIADSIVTPTRMVPTPYLTPTAGPVPAGERLQDHLPALGELESASDFSRYSFYALAGEVVTIGLAPAEDSSLRPSLEVFGPDGSLVANATARTSDAVGKALVRNLVIPEEGAYLLIVTGEDGSFGAYSIGYGYGQSYREHYAGQPEPDVLLNDEIATHGTRNAYQLTLRAGDAISVAVNPVTNTLLDPVVEIADSDGHVLYQDDNGGSNRAALLRFAQINADGTYWLRVYDATSAQIGSYTLRWRIVESQATPTAVPMASTIMSIRDSVSQGEYGFYSFYGRAGQQVQIRVTATNAATFDPVAVLLDPNGQEIAEGDDSDSSMNPLFFATLPADGTYTVRVNGYLSGGDFELNVSLILP</sequence>
<dbReference type="Pfam" id="PF04151">
    <property type="entry name" value="PPC"/>
    <property type="match status" value="1"/>
</dbReference>
<protein>
    <submittedName>
        <fullName evidence="2">PPC domain-containing protein</fullName>
    </submittedName>
</protein>
<organism evidence="2 3">
    <name type="scientific">Phototrophicus methaneseepsis</name>
    <dbReference type="NCBI Taxonomy" id="2710758"/>
    <lineage>
        <taxon>Bacteria</taxon>
        <taxon>Bacillati</taxon>
        <taxon>Chloroflexota</taxon>
        <taxon>Candidatus Thermofontia</taxon>
        <taxon>Phototrophicales</taxon>
        <taxon>Phototrophicaceae</taxon>
        <taxon>Phototrophicus</taxon>
    </lineage>
</organism>
<gene>
    <name evidence="2" type="ORF">G4Y79_00060</name>
</gene>
<proteinExistence type="predicted"/>
<dbReference type="EMBL" id="CP062983">
    <property type="protein sequence ID" value="QPC82804.1"/>
    <property type="molecule type" value="Genomic_DNA"/>
</dbReference>
<name>A0A7S8E9N4_9CHLR</name>
<dbReference type="RefSeq" id="WP_195170873.1">
    <property type="nucleotide sequence ID" value="NZ_CP062983.1"/>
</dbReference>